<feature type="transmembrane region" description="Helical" evidence="1">
    <location>
        <begin position="39"/>
        <end position="56"/>
    </location>
</feature>
<name>A0A3P7MQS4_CYLGO</name>
<feature type="transmembrane region" description="Helical" evidence="1">
    <location>
        <begin position="84"/>
        <end position="103"/>
    </location>
</feature>
<protein>
    <submittedName>
        <fullName evidence="2">Uncharacterized protein</fullName>
    </submittedName>
</protein>
<gene>
    <name evidence="2" type="ORF">CGOC_LOCUS10092</name>
</gene>
<accession>A0A3P7MQS4</accession>
<proteinExistence type="predicted"/>
<sequence>MLLKKTCCDKTYNADNETCSSGIGFILSYPIPCMPQSRILDLILQLDPFFFLYYGIPTGFGPLKFLEKCFVEIFETSTFQAVRWVPVVIILAALCWGYYAYFYPDKDCLNELMACERDEHLEQAVLARYVSIHRVPVKTRDFARGEPCLAKI</sequence>
<keyword evidence="1" id="KW-0812">Transmembrane</keyword>
<evidence type="ECO:0000313" key="2">
    <source>
        <dbReference type="EMBL" id="VDN25387.1"/>
    </source>
</evidence>
<organism evidence="2 3">
    <name type="scientific">Cylicostephanus goldi</name>
    <name type="common">Nematode worm</name>
    <dbReference type="NCBI Taxonomy" id="71465"/>
    <lineage>
        <taxon>Eukaryota</taxon>
        <taxon>Metazoa</taxon>
        <taxon>Ecdysozoa</taxon>
        <taxon>Nematoda</taxon>
        <taxon>Chromadorea</taxon>
        <taxon>Rhabditida</taxon>
        <taxon>Rhabditina</taxon>
        <taxon>Rhabditomorpha</taxon>
        <taxon>Strongyloidea</taxon>
        <taxon>Strongylidae</taxon>
        <taxon>Cylicostephanus</taxon>
    </lineage>
</organism>
<dbReference type="EMBL" id="UYRV01109669">
    <property type="protein sequence ID" value="VDN25387.1"/>
    <property type="molecule type" value="Genomic_DNA"/>
</dbReference>
<keyword evidence="1" id="KW-1133">Transmembrane helix</keyword>
<keyword evidence="3" id="KW-1185">Reference proteome</keyword>
<dbReference type="OrthoDB" id="5868993at2759"/>
<reference evidence="2 3" key="1">
    <citation type="submission" date="2018-11" db="EMBL/GenBank/DDBJ databases">
        <authorList>
            <consortium name="Pathogen Informatics"/>
        </authorList>
    </citation>
    <scope>NUCLEOTIDE SEQUENCE [LARGE SCALE GENOMIC DNA]</scope>
</reference>
<evidence type="ECO:0000256" key="1">
    <source>
        <dbReference type="SAM" id="Phobius"/>
    </source>
</evidence>
<dbReference type="Proteomes" id="UP000271889">
    <property type="component" value="Unassembled WGS sequence"/>
</dbReference>
<keyword evidence="1" id="KW-0472">Membrane</keyword>
<evidence type="ECO:0000313" key="3">
    <source>
        <dbReference type="Proteomes" id="UP000271889"/>
    </source>
</evidence>
<dbReference type="AlphaFoldDB" id="A0A3P7MQS4"/>